<protein>
    <submittedName>
        <fullName evidence="1">Uncharacterized protein</fullName>
    </submittedName>
</protein>
<comment type="caution">
    <text evidence="1">The sequence shown here is derived from an EMBL/GenBank/DDBJ whole genome shotgun (WGS) entry which is preliminary data.</text>
</comment>
<keyword evidence="2" id="KW-1185">Reference proteome</keyword>
<dbReference type="EMBL" id="JAERTZ010000002">
    <property type="protein sequence ID" value="MBL1375898.1"/>
    <property type="molecule type" value="Genomic_DNA"/>
</dbReference>
<proteinExistence type="predicted"/>
<reference evidence="2" key="1">
    <citation type="submission" date="2021-01" db="EMBL/GenBank/DDBJ databases">
        <title>Genome public.</title>
        <authorList>
            <person name="Liu C."/>
            <person name="Sun Q."/>
        </authorList>
    </citation>
    <scope>NUCLEOTIDE SEQUENCE [LARGE SCALE GENOMIC DNA]</scope>
    <source>
        <strain evidence="2">CGMCC 1.18722</strain>
    </source>
</reference>
<dbReference type="Proteomes" id="UP000638570">
    <property type="component" value="Unassembled WGS sequence"/>
</dbReference>
<sequence length="70" mass="8346">MTSTEFKLANGDCVLFRPSYDSDDDFVGYEMVVDHPDHHCERMEPERFYRPEEFVDLVSHYASDRKTRIL</sequence>
<name>A0ABS1QM17_9GAMM</name>
<evidence type="ECO:0000313" key="2">
    <source>
        <dbReference type="Proteomes" id="UP000638570"/>
    </source>
</evidence>
<organism evidence="1 2">
    <name type="scientific">Zobellella iuensis</name>
    <dbReference type="NCBI Taxonomy" id="2803811"/>
    <lineage>
        <taxon>Bacteria</taxon>
        <taxon>Pseudomonadati</taxon>
        <taxon>Pseudomonadota</taxon>
        <taxon>Gammaproteobacteria</taxon>
        <taxon>Aeromonadales</taxon>
        <taxon>Aeromonadaceae</taxon>
        <taxon>Zobellella</taxon>
    </lineage>
</organism>
<gene>
    <name evidence="1" type="ORF">JKV55_00940</name>
</gene>
<accession>A0ABS1QM17</accession>
<dbReference type="RefSeq" id="WP_202081873.1">
    <property type="nucleotide sequence ID" value="NZ_JAERTZ010000002.1"/>
</dbReference>
<evidence type="ECO:0000313" key="1">
    <source>
        <dbReference type="EMBL" id="MBL1375898.1"/>
    </source>
</evidence>